<feature type="coiled-coil region" evidence="1">
    <location>
        <begin position="169"/>
        <end position="203"/>
    </location>
</feature>
<sequence>MHPFILDQALTRAERHYRLGDFEAAQSSISPYLDDLDEFFNASVEVVVSRNSCADCIIDETRTSDLLLARSSMSALVSRIENNLDYYGNQGGWAPMLSFEVLRTVVAQEVDGAIETMYFVYWLQKASSSIEERNTSLTGLVTRLRAENDLIEEDINKNIDAAPALKYEMVALSTKTAQLQWDLQQLEEKLIQQATEEVAERNKTPWWKKGLKIGSSLLKAIPVYQPGLRAVGGSLATLAAIDYSSPDPLGIALESIDIYAGYADAKASEAGEAPSNSNGTSFSTRAAFAGAVTSVTRDIAATLKSSKVPRSEVESALDALVAESKEFQGLAKDIRGLVDGRGKLATMLDSTLQGISDSSRTLQQNLVTIDTANRELLDLKTVNSGRLDTYLNRAKKTAVERLLKYKYYFAKASEYRLLQPFQYEDSYVDVDELITLHEASQTSPMDIGPDQFVTLKTIYLQSLRRIAESIFDEMVLYGNSETSTSKSLLLSPQELNTLNEGSSVVLSPMSRGLFRLDESNIRITCLEVDDAEFEGIDAASGDIEFTAEHSGTSTFRDEAGGVYAFHHSPLSWGSKYHLPDGPITQVTRSAASDSLLMSLLEVNSDNIMLFSRPAAWSDVSFRMTRTAAVAAATVKRLKLKMCYDRTLVQSLNIVSVRAETVDSNHTDLPYFILSEQDVNGRADGRGSFYRAYPKLPSQLNISTQTRFGDRLYFDHWQVVSLNGSENRTVFGPYLSIEPLDIHTEITAFFREQDPTIEVPVTNSMQVEVPAPSSIEVEEWMGEQEMESSVAQRTWMSSLLFGLLIAAFAF</sequence>
<dbReference type="AlphaFoldDB" id="A0A9N8ENQ3"/>
<evidence type="ECO:0000313" key="3">
    <source>
        <dbReference type="Proteomes" id="UP001153069"/>
    </source>
</evidence>
<evidence type="ECO:0000256" key="1">
    <source>
        <dbReference type="SAM" id="Coils"/>
    </source>
</evidence>
<organism evidence="2 3">
    <name type="scientific">Seminavis robusta</name>
    <dbReference type="NCBI Taxonomy" id="568900"/>
    <lineage>
        <taxon>Eukaryota</taxon>
        <taxon>Sar</taxon>
        <taxon>Stramenopiles</taxon>
        <taxon>Ochrophyta</taxon>
        <taxon>Bacillariophyta</taxon>
        <taxon>Bacillariophyceae</taxon>
        <taxon>Bacillariophycidae</taxon>
        <taxon>Naviculales</taxon>
        <taxon>Naviculaceae</taxon>
        <taxon>Seminavis</taxon>
    </lineage>
</organism>
<protein>
    <submittedName>
        <fullName evidence="2">Uncharacterized protein</fullName>
    </submittedName>
</protein>
<name>A0A9N8ENQ3_9STRA</name>
<proteinExistence type="predicted"/>
<dbReference type="EMBL" id="CAICTM010001295">
    <property type="protein sequence ID" value="CAB9522389.1"/>
    <property type="molecule type" value="Genomic_DNA"/>
</dbReference>
<accession>A0A9N8ENQ3</accession>
<dbReference type="Proteomes" id="UP001153069">
    <property type="component" value="Unassembled WGS sequence"/>
</dbReference>
<gene>
    <name evidence="2" type="ORF">SEMRO_1297_G260480.1</name>
</gene>
<keyword evidence="3" id="KW-1185">Reference proteome</keyword>
<reference evidence="2" key="1">
    <citation type="submission" date="2020-06" db="EMBL/GenBank/DDBJ databases">
        <authorList>
            <consortium name="Plant Systems Biology data submission"/>
        </authorList>
    </citation>
    <scope>NUCLEOTIDE SEQUENCE</scope>
    <source>
        <strain evidence="2">D6</strain>
    </source>
</reference>
<keyword evidence="1" id="KW-0175">Coiled coil</keyword>
<evidence type="ECO:0000313" key="2">
    <source>
        <dbReference type="EMBL" id="CAB9522389.1"/>
    </source>
</evidence>
<comment type="caution">
    <text evidence="2">The sequence shown here is derived from an EMBL/GenBank/DDBJ whole genome shotgun (WGS) entry which is preliminary data.</text>
</comment>